<feature type="compositionally biased region" description="Polar residues" evidence="1">
    <location>
        <begin position="1"/>
        <end position="30"/>
    </location>
</feature>
<evidence type="ECO:0000313" key="3">
    <source>
        <dbReference type="EMBL" id="SQB42000.1"/>
    </source>
</evidence>
<keyword evidence="2" id="KW-0472">Membrane</keyword>
<organism evidence="3 4">
    <name type="scientific">Citrobacter koseri</name>
    <name type="common">Citrobacter diversus</name>
    <dbReference type="NCBI Taxonomy" id="545"/>
    <lineage>
        <taxon>Bacteria</taxon>
        <taxon>Pseudomonadati</taxon>
        <taxon>Pseudomonadota</taxon>
        <taxon>Gammaproteobacteria</taxon>
        <taxon>Enterobacterales</taxon>
        <taxon>Enterobacteriaceae</taxon>
        <taxon>Citrobacter</taxon>
    </lineage>
</organism>
<dbReference type="AlphaFoldDB" id="A0A2X2YUM6"/>
<evidence type="ECO:0000313" key="4">
    <source>
        <dbReference type="Proteomes" id="UP000251584"/>
    </source>
</evidence>
<sequence>MIQKNIQSQTARATDTTVSRTVRMTARTGTGSRGDDSTPSNTFPTAWLKLSLACFFTGLRAEPAMQLCRQWAGGPVRQAAHHCLDHRIQPPTSSGRYNTDWMVRQEDLLYSALLGLNCRLLAMGWCIAGWYSIDGRVRPCQLD</sequence>
<protein>
    <submittedName>
        <fullName evidence="3">Uncharacterized protein</fullName>
    </submittedName>
</protein>
<feature type="transmembrane region" description="Helical" evidence="2">
    <location>
        <begin position="108"/>
        <end position="133"/>
    </location>
</feature>
<evidence type="ECO:0000256" key="2">
    <source>
        <dbReference type="SAM" id="Phobius"/>
    </source>
</evidence>
<dbReference type="Proteomes" id="UP000251584">
    <property type="component" value="Unassembled WGS sequence"/>
</dbReference>
<name>A0A2X2YUM6_CITKO</name>
<keyword evidence="2" id="KW-0812">Transmembrane</keyword>
<feature type="region of interest" description="Disordered" evidence="1">
    <location>
        <begin position="1"/>
        <end position="39"/>
    </location>
</feature>
<evidence type="ECO:0000256" key="1">
    <source>
        <dbReference type="SAM" id="MobiDB-lite"/>
    </source>
</evidence>
<keyword evidence="2" id="KW-1133">Transmembrane helix</keyword>
<reference evidence="3 4" key="1">
    <citation type="submission" date="2018-06" db="EMBL/GenBank/DDBJ databases">
        <authorList>
            <consortium name="Pathogen Informatics"/>
            <person name="Doyle S."/>
        </authorList>
    </citation>
    <scope>NUCLEOTIDE SEQUENCE [LARGE SCALE GENOMIC DNA]</scope>
    <source>
        <strain evidence="3 4">NCTC10786</strain>
    </source>
</reference>
<proteinExistence type="predicted"/>
<dbReference type="EMBL" id="UAVY01000011">
    <property type="protein sequence ID" value="SQB42000.1"/>
    <property type="molecule type" value="Genomic_DNA"/>
</dbReference>
<gene>
    <name evidence="3" type="ORF">NCTC10786_06253</name>
</gene>
<accession>A0A2X2YUM6</accession>